<dbReference type="EMBL" id="JARKNE010000007">
    <property type="protein sequence ID" value="KAK5818591.1"/>
    <property type="molecule type" value="Genomic_DNA"/>
</dbReference>
<keyword evidence="3" id="KW-1185">Reference proteome</keyword>
<accession>A0ABR0PBM7</accession>
<evidence type="ECO:0000256" key="1">
    <source>
        <dbReference type="SAM" id="MobiDB-lite"/>
    </source>
</evidence>
<protein>
    <submittedName>
        <fullName evidence="2">Uncharacterized protein</fullName>
    </submittedName>
</protein>
<sequence length="107" mass="11889">MDGSVSRFDNNHIPVTQLAMAFIHNLGEPPIPEIRGYLQEVVFLHASHMQGGCKLDPTLIRKMEAWNTHFPPSMRQVYNHTRGRSVTAQSAGGWVSHHGIAGSSRES</sequence>
<gene>
    <name evidence="2" type="ORF">PVK06_023534</name>
</gene>
<dbReference type="Proteomes" id="UP001358586">
    <property type="component" value="Chromosome 7"/>
</dbReference>
<evidence type="ECO:0000313" key="3">
    <source>
        <dbReference type="Proteomes" id="UP001358586"/>
    </source>
</evidence>
<evidence type="ECO:0000313" key="2">
    <source>
        <dbReference type="EMBL" id="KAK5818591.1"/>
    </source>
</evidence>
<organism evidence="2 3">
    <name type="scientific">Gossypium arboreum</name>
    <name type="common">Tree cotton</name>
    <name type="synonym">Gossypium nanking</name>
    <dbReference type="NCBI Taxonomy" id="29729"/>
    <lineage>
        <taxon>Eukaryota</taxon>
        <taxon>Viridiplantae</taxon>
        <taxon>Streptophyta</taxon>
        <taxon>Embryophyta</taxon>
        <taxon>Tracheophyta</taxon>
        <taxon>Spermatophyta</taxon>
        <taxon>Magnoliopsida</taxon>
        <taxon>eudicotyledons</taxon>
        <taxon>Gunneridae</taxon>
        <taxon>Pentapetalae</taxon>
        <taxon>rosids</taxon>
        <taxon>malvids</taxon>
        <taxon>Malvales</taxon>
        <taxon>Malvaceae</taxon>
        <taxon>Malvoideae</taxon>
        <taxon>Gossypium</taxon>
    </lineage>
</organism>
<proteinExistence type="predicted"/>
<name>A0ABR0PBM7_GOSAR</name>
<comment type="caution">
    <text evidence="2">The sequence shown here is derived from an EMBL/GenBank/DDBJ whole genome shotgun (WGS) entry which is preliminary data.</text>
</comment>
<feature type="region of interest" description="Disordered" evidence="1">
    <location>
        <begin position="87"/>
        <end position="107"/>
    </location>
</feature>
<reference evidence="2 3" key="1">
    <citation type="submission" date="2023-03" db="EMBL/GenBank/DDBJ databases">
        <title>WGS of Gossypium arboreum.</title>
        <authorList>
            <person name="Yu D."/>
        </authorList>
    </citation>
    <scope>NUCLEOTIDE SEQUENCE [LARGE SCALE GENOMIC DNA]</scope>
    <source>
        <tissue evidence="2">Leaf</tissue>
    </source>
</reference>